<keyword evidence="6 15" id="KW-0808">Transferase</keyword>
<dbReference type="Proteomes" id="UP001521222">
    <property type="component" value="Unassembled WGS sequence"/>
</dbReference>
<proteinExistence type="inferred from homology"/>
<evidence type="ECO:0000256" key="12">
    <source>
        <dbReference type="ARBA" id="ARBA00023172"/>
    </source>
</evidence>
<evidence type="ECO:0000256" key="9">
    <source>
        <dbReference type="ARBA" id="ARBA00022771"/>
    </source>
</evidence>
<organism evidence="18 19">
    <name type="scientific">Nothophoma quercina</name>
    <dbReference type="NCBI Taxonomy" id="749835"/>
    <lineage>
        <taxon>Eukaryota</taxon>
        <taxon>Fungi</taxon>
        <taxon>Dikarya</taxon>
        <taxon>Ascomycota</taxon>
        <taxon>Pezizomycotina</taxon>
        <taxon>Dothideomycetes</taxon>
        <taxon>Pleosporomycetidae</taxon>
        <taxon>Pleosporales</taxon>
        <taxon>Pleosporineae</taxon>
        <taxon>Didymellaceae</taxon>
        <taxon>Nothophoma</taxon>
    </lineage>
</organism>
<comment type="subcellular location">
    <subcellularLocation>
        <location evidence="2 15">Nucleus</location>
    </subcellularLocation>
</comment>
<evidence type="ECO:0000256" key="8">
    <source>
        <dbReference type="ARBA" id="ARBA00022763"/>
    </source>
</evidence>
<evidence type="ECO:0000256" key="7">
    <source>
        <dbReference type="ARBA" id="ARBA00022723"/>
    </source>
</evidence>
<evidence type="ECO:0000256" key="15">
    <source>
        <dbReference type="RuleBase" id="RU368018"/>
    </source>
</evidence>
<dbReference type="EC" id="2.3.2.27" evidence="4 15"/>
<feature type="domain" description="Non-structural maintenance of chromosomes element 1 RING C4HC3-type" evidence="17">
    <location>
        <begin position="246"/>
        <end position="290"/>
    </location>
</feature>
<comment type="catalytic activity">
    <reaction evidence="1 15">
        <text>S-ubiquitinyl-[E2 ubiquitin-conjugating enzyme]-L-cysteine + [acceptor protein]-L-lysine = [E2 ubiquitin-conjugating enzyme]-L-cysteine + N(6)-ubiquitinyl-[acceptor protein]-L-lysine.</text>
        <dbReference type="EC" id="2.3.2.27"/>
    </reaction>
</comment>
<evidence type="ECO:0000256" key="11">
    <source>
        <dbReference type="ARBA" id="ARBA00022833"/>
    </source>
</evidence>
<gene>
    <name evidence="18" type="ORF">SLS59_008918</name>
</gene>
<protein>
    <recommendedName>
        <fullName evidence="5 15">Non-structural maintenance of chromosomes element 1 homolog</fullName>
        <ecNumber evidence="4 15">2.3.2.27</ecNumber>
    </recommendedName>
</protein>
<keyword evidence="14 15" id="KW-0539">Nucleus</keyword>
<dbReference type="InterPro" id="IPR013083">
    <property type="entry name" value="Znf_RING/FYVE/PHD"/>
</dbReference>
<keyword evidence="11 15" id="KW-0862">Zinc</keyword>
<comment type="caution">
    <text evidence="18">The sequence shown here is derived from an EMBL/GenBank/DDBJ whole genome shotgun (WGS) entry which is preliminary data.</text>
</comment>
<evidence type="ECO:0000256" key="13">
    <source>
        <dbReference type="ARBA" id="ARBA00023204"/>
    </source>
</evidence>
<evidence type="ECO:0000256" key="6">
    <source>
        <dbReference type="ARBA" id="ARBA00022679"/>
    </source>
</evidence>
<comment type="similarity">
    <text evidence="3 15">Belongs to the NSE1 family.</text>
</comment>
<dbReference type="Gene3D" id="3.30.40.10">
    <property type="entry name" value="Zinc/RING finger domain, C3HC4 (zinc finger)"/>
    <property type="match status" value="1"/>
</dbReference>
<keyword evidence="13 15" id="KW-0234">DNA repair</keyword>
<keyword evidence="9 15" id="KW-0863">Zinc-finger</keyword>
<evidence type="ECO:0000313" key="18">
    <source>
        <dbReference type="EMBL" id="KAL1594085.1"/>
    </source>
</evidence>
<comment type="subunit">
    <text evidence="15">Component of the Smc5-Smc6 complex.</text>
</comment>
<evidence type="ECO:0000256" key="2">
    <source>
        <dbReference type="ARBA" id="ARBA00004123"/>
    </source>
</evidence>
<dbReference type="PANTHER" id="PTHR20973:SF0">
    <property type="entry name" value="NON-STRUCTURAL MAINTENANCE OF CHROMOSOMES ELEMENT 1 HOMOLOG"/>
    <property type="match status" value="1"/>
</dbReference>
<keyword evidence="12 15" id="KW-0233">DNA recombination</keyword>
<evidence type="ECO:0000256" key="5">
    <source>
        <dbReference type="ARBA" id="ARBA00019422"/>
    </source>
</evidence>
<keyword evidence="19" id="KW-1185">Reference proteome</keyword>
<evidence type="ECO:0000256" key="16">
    <source>
        <dbReference type="SAM" id="MobiDB-lite"/>
    </source>
</evidence>
<evidence type="ECO:0000256" key="4">
    <source>
        <dbReference type="ARBA" id="ARBA00012483"/>
    </source>
</evidence>
<dbReference type="PANTHER" id="PTHR20973">
    <property type="entry name" value="NON-SMC ELEMENT 1-RELATED"/>
    <property type="match status" value="1"/>
</dbReference>
<evidence type="ECO:0000256" key="3">
    <source>
        <dbReference type="ARBA" id="ARBA00010258"/>
    </source>
</evidence>
<dbReference type="Gene3D" id="1.10.10.10">
    <property type="entry name" value="Winged helix-like DNA-binding domain superfamily/Winged helix DNA-binding domain"/>
    <property type="match status" value="1"/>
</dbReference>
<evidence type="ECO:0000259" key="17">
    <source>
        <dbReference type="Pfam" id="PF08746"/>
    </source>
</evidence>
<dbReference type="InterPro" id="IPR014857">
    <property type="entry name" value="Nse1_RING_C4HC3-type"/>
</dbReference>
<comment type="function">
    <text evidence="15">Acts in a DNA repair pathway for removal of UV-induced DNA damage that is distinct from classical nucleotide excision repair and in repair of ionizing radiation damage. Functions in homologous recombination repair of DNA double strand breaks and in recovery of stalled replication forks.</text>
</comment>
<dbReference type="CDD" id="cd16493">
    <property type="entry name" value="RING-CH-C4HC3_NSE1"/>
    <property type="match status" value="1"/>
</dbReference>
<evidence type="ECO:0000313" key="19">
    <source>
        <dbReference type="Proteomes" id="UP001521222"/>
    </source>
</evidence>
<evidence type="ECO:0000256" key="10">
    <source>
        <dbReference type="ARBA" id="ARBA00022786"/>
    </source>
</evidence>
<dbReference type="InterPro" id="IPR011513">
    <property type="entry name" value="Nse1"/>
</dbReference>
<accession>A0ABR3QPK4</accession>
<sequence>MSRDETPLVRDVPDEEAYTYVHRVFLQSFFTHGVMTVDEMKPILAAIMTAHDSDRPFPVGDVTQQGLITPLIQTINSRLEPYNFEIRHTRNQQTKETTYALVNKTSDSMTQLATRFTVNEIAYIRRLLDAIFDTNNTPTREIMAIKQMDASQLARPRRNRQSQAASLAEDGSDTAQSQAADTGITMGEAEKVLDTLVDEQFLQLSRAKYYSLAPRALMELHSYLKETYNEVAEDEEDEPTIRIRDCEGCREIVTFGIRCNNRECGVRWHDRCANQYYKGRREDGKKCPKCRTVCGGNVFVGERADRVSQRNSSGGGSSRDEEMEEEEDE</sequence>
<feature type="region of interest" description="Disordered" evidence="16">
    <location>
        <begin position="305"/>
        <end position="329"/>
    </location>
</feature>
<dbReference type="InterPro" id="IPR036388">
    <property type="entry name" value="WH-like_DNA-bd_sf"/>
</dbReference>
<dbReference type="Pfam" id="PF08746">
    <property type="entry name" value="zf-RING-like"/>
    <property type="match status" value="1"/>
</dbReference>
<name>A0ABR3QPK4_9PLEO</name>
<keyword evidence="7 15" id="KW-0479">Metal-binding</keyword>
<feature type="region of interest" description="Disordered" evidence="16">
    <location>
        <begin position="149"/>
        <end position="181"/>
    </location>
</feature>
<dbReference type="Pfam" id="PF07574">
    <property type="entry name" value="SMC_Nse1"/>
    <property type="match status" value="1"/>
</dbReference>
<evidence type="ECO:0000256" key="14">
    <source>
        <dbReference type="ARBA" id="ARBA00023242"/>
    </source>
</evidence>
<keyword evidence="10 15" id="KW-0833">Ubl conjugation pathway</keyword>
<dbReference type="Gene3D" id="3.90.1150.220">
    <property type="match status" value="1"/>
</dbReference>
<evidence type="ECO:0000256" key="1">
    <source>
        <dbReference type="ARBA" id="ARBA00000900"/>
    </source>
</evidence>
<reference evidence="18 19" key="1">
    <citation type="submission" date="2024-02" db="EMBL/GenBank/DDBJ databases">
        <title>De novo assembly and annotation of 12 fungi associated with fruit tree decline syndrome in Ontario, Canada.</title>
        <authorList>
            <person name="Sulman M."/>
            <person name="Ellouze W."/>
            <person name="Ilyukhin E."/>
        </authorList>
    </citation>
    <scope>NUCLEOTIDE SEQUENCE [LARGE SCALE GENOMIC DNA]</scope>
    <source>
        <strain evidence="18 19">M97-236</strain>
    </source>
</reference>
<dbReference type="EMBL" id="JAKIXB020000037">
    <property type="protein sequence ID" value="KAL1594085.1"/>
    <property type="molecule type" value="Genomic_DNA"/>
</dbReference>
<keyword evidence="8 15" id="KW-0227">DNA damage</keyword>